<sequence>MYYKNFSISKNASNSIRSKYSSRLMLLASTNRRFSESHKIGYMLNDLNSISFATTINSKLASKKLTIVQKQIKRRIYTSLENNTEFVDIQNIRKFKLDFIFYKKFIILVEILSKLKTSASYFNMDVKDSQIKPIAISEYSKWPGSNIESHNTFLQTFYILLNLNIKENTVLYRYSDNSLFELASAKEFSEVFSNYFSTTSISDNFKVNDFLFTSYIEYIQHNNLVVNLAKDNKWVTLFIEILKKLKEEQCLFYAIRVLSSVSYEIQNCSHFIQILEIIEQKITIKDTSQSLQETRASPTVNNNDKIRSFLINLSENPTFIDFLGNNKFCKIYAELVVIISTNSFVFPYRKIISLYNTSSLTLSKKKIAQNLEKFMSQVLYYSYQSNKRYFEKLFVFWTPLICATLGKTTMYELVNPRPTPYKSAKTPIPLSQLYDQIYFIKHFHRKHIIYFYYLSFGQEINTYKLQTMIETMTILHKPPKAIVLFYLLTKKAGKKITIEGLKIFRKNFIFGSQSERNIMKLLEFNSNNTEMHIQDSASNKYDNITKTNTVYPGHAILFEILNSFRLYDHEKYLFQILFSHMIKYNPGVVMFYFRNFLSENISANINYSFIYRIKNIIGLISNLKSLGTNGIPLNTKIDCFSRPLSVLGIEKLKNDVLVSIQSKNSFLMNSSIQRMFLNKFMEHRSYYCAHYFCINLLKRNEIKQLILGLMYISNKGISSNPKIILNIFECYAYSIQPAILLYFFKSLMQLSLEKSNFIMDNFLFQEMSSILLMCFGISDVVTITELNELWLLITQFSQFLTHKAERILNTNVLGGNNGITNSNADSIPNYNIIPNYNPNKKVCSSYIEALVAKRRIYDATYMALFYLPQKFSYRCPATNFILILNNVSNLDSKDQYEPADVNLFSHLLNHWMSSNPDNVTKFLENNKRMLSIGSQTFIQKYLNNRLIDTGYN</sequence>
<proteinExistence type="predicted"/>
<accession>A0A2T9YRD8</accession>
<reference evidence="1 2" key="1">
    <citation type="journal article" date="2018" name="MBio">
        <title>Comparative Genomics Reveals the Core Gene Toolbox for the Fungus-Insect Symbiosis.</title>
        <authorList>
            <person name="Wang Y."/>
            <person name="Stata M."/>
            <person name="Wang W."/>
            <person name="Stajich J.E."/>
            <person name="White M.M."/>
            <person name="Moncalvo J.M."/>
        </authorList>
    </citation>
    <scope>NUCLEOTIDE SEQUENCE [LARGE SCALE GENOMIC DNA]</scope>
    <source>
        <strain evidence="1 2">SWE-8-4</strain>
    </source>
</reference>
<protein>
    <submittedName>
        <fullName evidence="1">Uncharacterized protein</fullName>
    </submittedName>
</protein>
<keyword evidence="2" id="KW-1185">Reference proteome</keyword>
<name>A0A2T9YRD8_9FUNG</name>
<dbReference type="EMBL" id="MBFR01000070">
    <property type="protein sequence ID" value="PVU94918.1"/>
    <property type="molecule type" value="Genomic_DNA"/>
</dbReference>
<evidence type="ECO:0000313" key="2">
    <source>
        <dbReference type="Proteomes" id="UP000245383"/>
    </source>
</evidence>
<organism evidence="1 2">
    <name type="scientific">Smittium simulii</name>
    <dbReference type="NCBI Taxonomy" id="133385"/>
    <lineage>
        <taxon>Eukaryota</taxon>
        <taxon>Fungi</taxon>
        <taxon>Fungi incertae sedis</taxon>
        <taxon>Zoopagomycota</taxon>
        <taxon>Kickxellomycotina</taxon>
        <taxon>Harpellomycetes</taxon>
        <taxon>Harpellales</taxon>
        <taxon>Legeriomycetaceae</taxon>
        <taxon>Smittium</taxon>
    </lineage>
</organism>
<dbReference type="AlphaFoldDB" id="A0A2T9YRD8"/>
<dbReference type="Proteomes" id="UP000245383">
    <property type="component" value="Unassembled WGS sequence"/>
</dbReference>
<gene>
    <name evidence="1" type="ORF">BB561_002168</name>
</gene>
<evidence type="ECO:0000313" key="1">
    <source>
        <dbReference type="EMBL" id="PVU94918.1"/>
    </source>
</evidence>
<comment type="caution">
    <text evidence="1">The sequence shown here is derived from an EMBL/GenBank/DDBJ whole genome shotgun (WGS) entry which is preliminary data.</text>
</comment>